<protein>
    <recommendedName>
        <fullName evidence="7">Endoribonuclease YbeY</fullName>
        <ecNumber evidence="7">3.1.-.-</ecNumber>
    </recommendedName>
</protein>
<evidence type="ECO:0000256" key="7">
    <source>
        <dbReference type="HAMAP-Rule" id="MF_00009"/>
    </source>
</evidence>
<evidence type="ECO:0000256" key="4">
    <source>
        <dbReference type="ARBA" id="ARBA00022759"/>
    </source>
</evidence>
<keyword evidence="4 7" id="KW-0255">Endonuclease</keyword>
<dbReference type="KEGG" id="anf:AQPE_2304"/>
<keyword evidence="9" id="KW-1185">Reference proteome</keyword>
<dbReference type="HAMAP" id="MF_00009">
    <property type="entry name" value="Endoribonucl_YbeY"/>
    <property type="match status" value="1"/>
</dbReference>
<comment type="cofactor">
    <cofactor evidence="7">
        <name>Zn(2+)</name>
        <dbReference type="ChEBI" id="CHEBI:29105"/>
    </cofactor>
    <text evidence="7">Binds 1 zinc ion.</text>
</comment>
<dbReference type="NCBIfam" id="TIGR00043">
    <property type="entry name" value="rRNA maturation RNase YbeY"/>
    <property type="match status" value="1"/>
</dbReference>
<keyword evidence="3 7" id="KW-0479">Metal-binding</keyword>
<dbReference type="Gene3D" id="3.40.390.30">
    <property type="entry name" value="Metalloproteases ('zincins'), catalytic domain"/>
    <property type="match status" value="1"/>
</dbReference>
<dbReference type="PANTHER" id="PTHR46986:SF1">
    <property type="entry name" value="ENDORIBONUCLEASE YBEY, CHLOROPLASTIC"/>
    <property type="match status" value="1"/>
</dbReference>
<dbReference type="GO" id="GO:0004521">
    <property type="term" value="F:RNA endonuclease activity"/>
    <property type="evidence" value="ECO:0007669"/>
    <property type="project" value="UniProtKB-UniRule"/>
</dbReference>
<dbReference type="GO" id="GO:0004222">
    <property type="term" value="F:metalloendopeptidase activity"/>
    <property type="evidence" value="ECO:0007669"/>
    <property type="project" value="InterPro"/>
</dbReference>
<evidence type="ECO:0000313" key="9">
    <source>
        <dbReference type="Proteomes" id="UP001193389"/>
    </source>
</evidence>
<reference evidence="8" key="1">
    <citation type="journal article" date="2020" name="Int. J. Syst. Evol. Microbiol.">
        <title>Aquipluma nitroreducens gen. nov. sp. nov., a novel facultatively anaerobic bacterium isolated from a freshwater lake.</title>
        <authorList>
            <person name="Watanabe M."/>
            <person name="Kojima H."/>
            <person name="Fukui M."/>
        </authorList>
    </citation>
    <scope>NUCLEOTIDE SEQUENCE</scope>
    <source>
        <strain evidence="8">MeG22</strain>
    </source>
</reference>
<dbReference type="EMBL" id="AP018694">
    <property type="protein sequence ID" value="BBE18144.1"/>
    <property type="molecule type" value="Genomic_DNA"/>
</dbReference>
<evidence type="ECO:0000256" key="6">
    <source>
        <dbReference type="ARBA" id="ARBA00022833"/>
    </source>
</evidence>
<dbReference type="SUPFAM" id="SSF55486">
    <property type="entry name" value="Metalloproteases ('zincins'), catalytic domain"/>
    <property type="match status" value="1"/>
</dbReference>
<comment type="function">
    <text evidence="7">Single strand-specific metallo-endoribonuclease involved in late-stage 70S ribosome quality control and in maturation of the 3' terminus of the 16S rRNA.</text>
</comment>
<dbReference type="PROSITE" id="PS01306">
    <property type="entry name" value="UPF0054"/>
    <property type="match status" value="1"/>
</dbReference>
<evidence type="ECO:0000256" key="3">
    <source>
        <dbReference type="ARBA" id="ARBA00022723"/>
    </source>
</evidence>
<dbReference type="EC" id="3.1.-.-" evidence="7"/>
<keyword evidence="7" id="KW-0963">Cytoplasm</keyword>
<evidence type="ECO:0000256" key="2">
    <source>
        <dbReference type="ARBA" id="ARBA00022722"/>
    </source>
</evidence>
<dbReference type="Proteomes" id="UP001193389">
    <property type="component" value="Chromosome"/>
</dbReference>
<evidence type="ECO:0000313" key="8">
    <source>
        <dbReference type="EMBL" id="BBE18144.1"/>
    </source>
</evidence>
<keyword evidence="7" id="KW-0690">Ribosome biogenesis</keyword>
<evidence type="ECO:0000256" key="5">
    <source>
        <dbReference type="ARBA" id="ARBA00022801"/>
    </source>
</evidence>
<feature type="binding site" evidence="7">
    <location>
        <position position="115"/>
    </location>
    <ligand>
        <name>Zn(2+)</name>
        <dbReference type="ChEBI" id="CHEBI:29105"/>
        <note>catalytic</note>
    </ligand>
</feature>
<sequence>MHYFNEDIAFPKIKKRIASGWIKQVISIEGKRVGDISFIFCSDEYLLDVNRKYLNHDYYTDIITFDNVEGIVINGDIFISVDRVKENSKVFETSFDDEVHRILIHGVLHLLGYKDKTKKDKLLMTEKEDLYLKLFNDSYLIIKNV</sequence>
<dbReference type="InterPro" id="IPR023091">
    <property type="entry name" value="MetalPrtase_cat_dom_sf_prd"/>
</dbReference>
<comment type="similarity">
    <text evidence="1 7">Belongs to the endoribonuclease YbeY family.</text>
</comment>
<keyword evidence="2 7" id="KW-0540">Nuclease</keyword>
<dbReference type="GO" id="GO:0005737">
    <property type="term" value="C:cytoplasm"/>
    <property type="evidence" value="ECO:0007669"/>
    <property type="project" value="UniProtKB-SubCell"/>
</dbReference>
<dbReference type="InterPro" id="IPR002036">
    <property type="entry name" value="YbeY"/>
</dbReference>
<keyword evidence="7" id="KW-0698">rRNA processing</keyword>
<comment type="subcellular location">
    <subcellularLocation>
        <location evidence="7">Cytoplasm</location>
    </subcellularLocation>
</comment>
<proteinExistence type="inferred from homology"/>
<dbReference type="Pfam" id="PF02130">
    <property type="entry name" value="YbeY"/>
    <property type="match status" value="1"/>
</dbReference>
<keyword evidence="6 7" id="KW-0862">Zinc</keyword>
<gene>
    <name evidence="7" type="primary">ybeY</name>
    <name evidence="8" type="ORF">AQPE_2304</name>
</gene>
<keyword evidence="5 7" id="KW-0378">Hydrolase</keyword>
<feature type="binding site" evidence="7">
    <location>
        <position position="109"/>
    </location>
    <ligand>
        <name>Zn(2+)</name>
        <dbReference type="ChEBI" id="CHEBI:29105"/>
        <note>catalytic</note>
    </ligand>
</feature>
<dbReference type="GO" id="GO:0008270">
    <property type="term" value="F:zinc ion binding"/>
    <property type="evidence" value="ECO:0007669"/>
    <property type="project" value="UniProtKB-UniRule"/>
</dbReference>
<dbReference type="GO" id="GO:0006364">
    <property type="term" value="P:rRNA processing"/>
    <property type="evidence" value="ECO:0007669"/>
    <property type="project" value="UniProtKB-UniRule"/>
</dbReference>
<feature type="binding site" evidence="7">
    <location>
        <position position="105"/>
    </location>
    <ligand>
        <name>Zn(2+)</name>
        <dbReference type="ChEBI" id="CHEBI:29105"/>
        <note>catalytic</note>
    </ligand>
</feature>
<organism evidence="8 9">
    <name type="scientific">Aquipluma nitroreducens</name>
    <dbReference type="NCBI Taxonomy" id="2010828"/>
    <lineage>
        <taxon>Bacteria</taxon>
        <taxon>Pseudomonadati</taxon>
        <taxon>Bacteroidota</taxon>
        <taxon>Bacteroidia</taxon>
        <taxon>Marinilabiliales</taxon>
        <taxon>Prolixibacteraceae</taxon>
        <taxon>Aquipluma</taxon>
    </lineage>
</organism>
<evidence type="ECO:0000256" key="1">
    <source>
        <dbReference type="ARBA" id="ARBA00010875"/>
    </source>
</evidence>
<accession>A0A5K7SA31</accession>
<dbReference type="InterPro" id="IPR020549">
    <property type="entry name" value="YbeY_CS"/>
</dbReference>
<dbReference type="AlphaFoldDB" id="A0A5K7SA31"/>
<name>A0A5K7SA31_9BACT</name>
<dbReference type="PANTHER" id="PTHR46986">
    <property type="entry name" value="ENDORIBONUCLEASE YBEY, CHLOROPLASTIC"/>
    <property type="match status" value="1"/>
</dbReference>